<evidence type="ECO:0000313" key="2">
    <source>
        <dbReference type="EMBL" id="GAF90235.1"/>
    </source>
</evidence>
<comment type="caution">
    <text evidence="2">The sequence shown here is derived from an EMBL/GenBank/DDBJ whole genome shotgun (WGS) entry which is preliminary data.</text>
</comment>
<protein>
    <recommendedName>
        <fullName evidence="1">NADP-dependent oxidoreductase domain-containing protein</fullName>
    </recommendedName>
</protein>
<proteinExistence type="predicted"/>
<dbReference type="InterPro" id="IPR053135">
    <property type="entry name" value="AKR2_Oxidoreductase"/>
</dbReference>
<dbReference type="Gene3D" id="3.20.20.100">
    <property type="entry name" value="NADP-dependent oxidoreductase domain"/>
    <property type="match status" value="1"/>
</dbReference>
<dbReference type="InterPro" id="IPR036812">
    <property type="entry name" value="NAD(P)_OxRdtase_dom_sf"/>
</dbReference>
<reference evidence="2" key="1">
    <citation type="journal article" date="2014" name="Front. Microbiol.">
        <title>High frequency of phylogenetically diverse reductive dehalogenase-homologous genes in deep subseafloor sedimentary metagenomes.</title>
        <authorList>
            <person name="Kawai M."/>
            <person name="Futagami T."/>
            <person name="Toyoda A."/>
            <person name="Takaki Y."/>
            <person name="Nishi S."/>
            <person name="Hori S."/>
            <person name="Arai W."/>
            <person name="Tsubouchi T."/>
            <person name="Morono Y."/>
            <person name="Uchiyama I."/>
            <person name="Ito T."/>
            <person name="Fujiyama A."/>
            <person name="Inagaki F."/>
            <person name="Takami H."/>
        </authorList>
    </citation>
    <scope>NUCLEOTIDE SEQUENCE</scope>
    <source>
        <strain evidence="2">Expedition CK06-06</strain>
    </source>
</reference>
<organism evidence="2">
    <name type="scientific">marine sediment metagenome</name>
    <dbReference type="NCBI Taxonomy" id="412755"/>
    <lineage>
        <taxon>unclassified sequences</taxon>
        <taxon>metagenomes</taxon>
        <taxon>ecological metagenomes</taxon>
    </lineage>
</organism>
<accession>X0UP00</accession>
<dbReference type="Pfam" id="PF00248">
    <property type="entry name" value="Aldo_ket_red"/>
    <property type="match status" value="1"/>
</dbReference>
<evidence type="ECO:0000259" key="1">
    <source>
        <dbReference type="Pfam" id="PF00248"/>
    </source>
</evidence>
<feature type="domain" description="NADP-dependent oxidoreductase" evidence="1">
    <location>
        <begin position="3"/>
        <end position="223"/>
    </location>
</feature>
<dbReference type="PANTHER" id="PTHR43312:SF1">
    <property type="entry name" value="NADP-DEPENDENT OXIDOREDUCTASE DOMAIN-CONTAINING PROTEIN"/>
    <property type="match status" value="1"/>
</dbReference>
<sequence length="229" mass="26782">KMEVKKDPSKEDFLKRARKALEELDTEYIDCMMMHCPEKAEILKTDAFHAAMEQLKSEGRLRYVGVSNHGSFWFKAPEEPMDKVLLAAADDGRFDVFLMSYNFLQMDQAEQVLEVCKEKKIGTALMKSTPVHKYFGLKTRIEQLKKEKKEINPFYKEGLARFKDKYDRAEQFIKKYDLKSPEEIREAAIRFVLENPNVSTVCCSLKTYDELERILPLSGSKLSDWERKN</sequence>
<dbReference type="PANTHER" id="PTHR43312">
    <property type="entry name" value="D-THREO-ALDOSE 1-DEHYDROGENASE"/>
    <property type="match status" value="1"/>
</dbReference>
<dbReference type="PRINTS" id="PR00069">
    <property type="entry name" value="ALDKETRDTASE"/>
</dbReference>
<gene>
    <name evidence="2" type="ORF">S01H1_29448</name>
</gene>
<dbReference type="EMBL" id="BARS01018055">
    <property type="protein sequence ID" value="GAF90235.1"/>
    <property type="molecule type" value="Genomic_DNA"/>
</dbReference>
<dbReference type="AlphaFoldDB" id="X0UP00"/>
<feature type="non-terminal residue" evidence="2">
    <location>
        <position position="1"/>
    </location>
</feature>
<dbReference type="SUPFAM" id="SSF51430">
    <property type="entry name" value="NAD(P)-linked oxidoreductase"/>
    <property type="match status" value="1"/>
</dbReference>
<dbReference type="InterPro" id="IPR020471">
    <property type="entry name" value="AKR"/>
</dbReference>
<dbReference type="InterPro" id="IPR023210">
    <property type="entry name" value="NADP_OxRdtase_dom"/>
</dbReference>
<dbReference type="GO" id="GO:0016491">
    <property type="term" value="F:oxidoreductase activity"/>
    <property type="evidence" value="ECO:0007669"/>
    <property type="project" value="InterPro"/>
</dbReference>
<name>X0UP00_9ZZZZ</name>